<feature type="region of interest" description="Disordered" evidence="1">
    <location>
        <begin position="32"/>
        <end position="51"/>
    </location>
</feature>
<dbReference type="Proteomes" id="UP000298179">
    <property type="component" value="Unassembled WGS sequence"/>
</dbReference>
<gene>
    <name evidence="3" type="ORF">E3C22_20690</name>
</gene>
<dbReference type="RefSeq" id="WP_134763782.1">
    <property type="nucleotide sequence ID" value="NZ_SOZD01000007.1"/>
</dbReference>
<evidence type="ECO:0000256" key="2">
    <source>
        <dbReference type="SAM" id="SignalP"/>
    </source>
</evidence>
<organism evidence="3 4">
    <name type="scientific">Jiella endophytica</name>
    <dbReference type="NCBI Taxonomy" id="2558362"/>
    <lineage>
        <taxon>Bacteria</taxon>
        <taxon>Pseudomonadati</taxon>
        <taxon>Pseudomonadota</taxon>
        <taxon>Alphaproteobacteria</taxon>
        <taxon>Hyphomicrobiales</taxon>
        <taxon>Aurantimonadaceae</taxon>
        <taxon>Jiella</taxon>
    </lineage>
</organism>
<sequence>MHTVPAIRNLIVAALAASLAACTTADHIENTDLGPPAAASETGSDTGATDTPVRVAEGTEARFCPQASIREGTSTLSKKEGDALDYQAVLVNAKRDCRIVDGKLKITVGVEGRLMPGRAAKSRTVELPVRVAVVGQDGVVYSNLGKIKVAVEKGATSRSFRYVDEKIVIPPASGGMIVYTGFDEGPPKQG</sequence>
<evidence type="ECO:0000313" key="4">
    <source>
        <dbReference type="Proteomes" id="UP000298179"/>
    </source>
</evidence>
<proteinExistence type="predicted"/>
<keyword evidence="2" id="KW-0732">Signal</keyword>
<evidence type="ECO:0000313" key="3">
    <source>
        <dbReference type="EMBL" id="TFF19184.1"/>
    </source>
</evidence>
<comment type="caution">
    <text evidence="3">The sequence shown here is derived from an EMBL/GenBank/DDBJ whole genome shotgun (WGS) entry which is preliminary data.</text>
</comment>
<feature type="chain" id="PRO_5021345169" description="Lipoprotein" evidence="2">
    <location>
        <begin position="26"/>
        <end position="190"/>
    </location>
</feature>
<dbReference type="EMBL" id="SOZD01000007">
    <property type="protein sequence ID" value="TFF19184.1"/>
    <property type="molecule type" value="Genomic_DNA"/>
</dbReference>
<keyword evidence="4" id="KW-1185">Reference proteome</keyword>
<accession>A0A4Y8RDE0</accession>
<evidence type="ECO:0008006" key="5">
    <source>
        <dbReference type="Google" id="ProtNLM"/>
    </source>
</evidence>
<dbReference type="AlphaFoldDB" id="A0A4Y8RDE0"/>
<evidence type="ECO:0000256" key="1">
    <source>
        <dbReference type="SAM" id="MobiDB-lite"/>
    </source>
</evidence>
<name>A0A4Y8RDE0_9HYPH</name>
<feature type="signal peptide" evidence="2">
    <location>
        <begin position="1"/>
        <end position="25"/>
    </location>
</feature>
<reference evidence="3 4" key="1">
    <citation type="submission" date="2019-03" db="EMBL/GenBank/DDBJ databases">
        <title>Jiella endophytica sp. nov., a novel endophytic bacterium isolated from root of Ficus microcarpa Linn. f.</title>
        <authorList>
            <person name="Tuo L."/>
        </authorList>
    </citation>
    <scope>NUCLEOTIDE SEQUENCE [LARGE SCALE GENOMIC DNA]</scope>
    <source>
        <strain evidence="3 4">CBS5Q-3</strain>
    </source>
</reference>
<protein>
    <recommendedName>
        <fullName evidence="5">Lipoprotein</fullName>
    </recommendedName>
</protein>
<dbReference type="OrthoDB" id="8446614at2"/>